<keyword evidence="1" id="KW-0812">Transmembrane</keyword>
<evidence type="ECO:0000313" key="2">
    <source>
        <dbReference type="EMBL" id="GAA0313645.1"/>
    </source>
</evidence>
<evidence type="ECO:0000256" key="1">
    <source>
        <dbReference type="SAM" id="Phobius"/>
    </source>
</evidence>
<dbReference type="RefSeq" id="WP_343795227.1">
    <property type="nucleotide sequence ID" value="NZ_BAAADJ010000001.1"/>
</dbReference>
<keyword evidence="3" id="KW-1185">Reference proteome</keyword>
<protein>
    <submittedName>
        <fullName evidence="2">Uncharacterized protein</fullName>
    </submittedName>
</protein>
<reference evidence="3" key="1">
    <citation type="journal article" date="2019" name="Int. J. Syst. Evol. Microbiol.">
        <title>The Global Catalogue of Microorganisms (GCM) 10K type strain sequencing project: providing services to taxonomists for standard genome sequencing and annotation.</title>
        <authorList>
            <consortium name="The Broad Institute Genomics Platform"/>
            <consortium name="The Broad Institute Genome Sequencing Center for Infectious Disease"/>
            <person name="Wu L."/>
            <person name="Ma J."/>
        </authorList>
    </citation>
    <scope>NUCLEOTIDE SEQUENCE [LARGE SCALE GENOMIC DNA]</scope>
    <source>
        <strain evidence="3">JCM 9731</strain>
    </source>
</reference>
<accession>A0ABP3FB09</accession>
<keyword evidence="1" id="KW-1133">Transmembrane helix</keyword>
<evidence type="ECO:0000313" key="3">
    <source>
        <dbReference type="Proteomes" id="UP001500782"/>
    </source>
</evidence>
<dbReference type="Proteomes" id="UP001500782">
    <property type="component" value="Unassembled WGS sequence"/>
</dbReference>
<sequence length="42" mass="4665">MINIIKNFVRNEIVAPILGLAAGALVLYIIAKYAETIFNFLL</sequence>
<organism evidence="2 3">
    <name type="scientific">Bacillus carboniphilus</name>
    <dbReference type="NCBI Taxonomy" id="86663"/>
    <lineage>
        <taxon>Bacteria</taxon>
        <taxon>Bacillati</taxon>
        <taxon>Bacillota</taxon>
        <taxon>Bacilli</taxon>
        <taxon>Bacillales</taxon>
        <taxon>Bacillaceae</taxon>
        <taxon>Bacillus</taxon>
    </lineage>
</organism>
<dbReference type="EMBL" id="BAAADJ010000001">
    <property type="protein sequence ID" value="GAA0313645.1"/>
    <property type="molecule type" value="Genomic_DNA"/>
</dbReference>
<proteinExistence type="predicted"/>
<keyword evidence="1" id="KW-0472">Membrane</keyword>
<feature type="transmembrane region" description="Helical" evidence="1">
    <location>
        <begin position="12"/>
        <end position="31"/>
    </location>
</feature>
<comment type="caution">
    <text evidence="2">The sequence shown here is derived from an EMBL/GenBank/DDBJ whole genome shotgun (WGS) entry which is preliminary data.</text>
</comment>
<name>A0ABP3FB09_9BACI</name>
<gene>
    <name evidence="2" type="ORF">GCM10008967_00170</name>
</gene>